<gene>
    <name evidence="1" type="ORF">PLEPLA_LOCUS15974</name>
</gene>
<keyword evidence="2" id="KW-1185">Reference proteome</keyword>
<dbReference type="Proteomes" id="UP001153269">
    <property type="component" value="Unassembled WGS sequence"/>
</dbReference>
<evidence type="ECO:0000313" key="1">
    <source>
        <dbReference type="EMBL" id="CAB1428020.1"/>
    </source>
</evidence>
<proteinExistence type="predicted"/>
<reference evidence="1" key="1">
    <citation type="submission" date="2020-03" db="EMBL/GenBank/DDBJ databases">
        <authorList>
            <person name="Weist P."/>
        </authorList>
    </citation>
    <scope>NUCLEOTIDE SEQUENCE</scope>
</reference>
<evidence type="ECO:0000313" key="2">
    <source>
        <dbReference type="Proteomes" id="UP001153269"/>
    </source>
</evidence>
<dbReference type="EMBL" id="CADEAL010001013">
    <property type="protein sequence ID" value="CAB1428020.1"/>
    <property type="molecule type" value="Genomic_DNA"/>
</dbReference>
<organism evidence="1 2">
    <name type="scientific">Pleuronectes platessa</name>
    <name type="common">European plaice</name>
    <dbReference type="NCBI Taxonomy" id="8262"/>
    <lineage>
        <taxon>Eukaryota</taxon>
        <taxon>Metazoa</taxon>
        <taxon>Chordata</taxon>
        <taxon>Craniata</taxon>
        <taxon>Vertebrata</taxon>
        <taxon>Euteleostomi</taxon>
        <taxon>Actinopterygii</taxon>
        <taxon>Neopterygii</taxon>
        <taxon>Teleostei</taxon>
        <taxon>Neoteleostei</taxon>
        <taxon>Acanthomorphata</taxon>
        <taxon>Carangaria</taxon>
        <taxon>Pleuronectiformes</taxon>
        <taxon>Pleuronectoidei</taxon>
        <taxon>Pleuronectidae</taxon>
        <taxon>Pleuronectes</taxon>
    </lineage>
</organism>
<name>A0A9N7UBU4_PLEPL</name>
<dbReference type="AlphaFoldDB" id="A0A9N7UBU4"/>
<sequence length="200" mass="21860">MVPQTLPTSGCVLEITRFSQRRKRKAKEREQPGLQYRKPPLHYADSTDREIAADRVAQSRFITRVLTLQEKRHVAGLSHQPLDHQRCFPSPLEQSITGKHDGGEVAHCDCLLGSMLTCHVSPGGRQGADGAYVRETDGVDGDPLPSMLSCGGPPLHGPDEETRFPTCGAPHYSSPAGGHCVTCSLADRNLKQLDSCKDKH</sequence>
<comment type="caution">
    <text evidence="1">The sequence shown here is derived from an EMBL/GenBank/DDBJ whole genome shotgun (WGS) entry which is preliminary data.</text>
</comment>
<protein>
    <submittedName>
        <fullName evidence="1">Uncharacterized protein</fullName>
    </submittedName>
</protein>
<accession>A0A9N7UBU4</accession>